<dbReference type="HOGENOM" id="CLU_2191682_0_0_10"/>
<name>S0FCS7_9BACT</name>
<evidence type="ECO:0000256" key="1">
    <source>
        <dbReference type="SAM" id="SignalP"/>
    </source>
</evidence>
<evidence type="ECO:0000313" key="3">
    <source>
        <dbReference type="Proteomes" id="UP000014073"/>
    </source>
</evidence>
<keyword evidence="3" id="KW-1185">Reference proteome</keyword>
<keyword evidence="1" id="KW-0732">Signal</keyword>
<sequence length="108" mass="12373">MKKYLCIYCLLCMAALACAQNLKFNANGKFKIVQFTDVHYISDDPRSDIAIEPYGRYTGGNTVYNNLSNGARIIELTEGEKGFRTWIRVKNHTEQEVTFPESFLKPNK</sequence>
<dbReference type="OrthoDB" id="9816081at2"/>
<dbReference type="AlphaFoldDB" id="S0FCS7"/>
<dbReference type="eggNOG" id="COG1409">
    <property type="taxonomic scope" value="Bacteria"/>
</dbReference>
<protein>
    <submittedName>
        <fullName evidence="2">Uncharacterized protein</fullName>
    </submittedName>
</protein>
<dbReference type="Proteomes" id="UP000014073">
    <property type="component" value="Unassembled WGS sequence"/>
</dbReference>
<accession>S0FCS7</accession>
<dbReference type="PROSITE" id="PS51257">
    <property type="entry name" value="PROKAR_LIPOPROTEIN"/>
    <property type="match status" value="1"/>
</dbReference>
<dbReference type="EMBL" id="ACBW01000202">
    <property type="protein sequence ID" value="EEF77662.1"/>
    <property type="molecule type" value="Genomic_DNA"/>
</dbReference>
<dbReference type="GeneID" id="78403481"/>
<feature type="chain" id="PRO_5004496819" evidence="1">
    <location>
        <begin position="20"/>
        <end position="108"/>
    </location>
</feature>
<dbReference type="STRING" id="547042.BACCOPRO_03184"/>
<dbReference type="RefSeq" id="WP_008144568.1">
    <property type="nucleotide sequence ID" value="NZ_EQ973647.1"/>
</dbReference>
<evidence type="ECO:0000313" key="2">
    <source>
        <dbReference type="EMBL" id="EEF77662.1"/>
    </source>
</evidence>
<proteinExistence type="predicted"/>
<feature type="signal peptide" evidence="1">
    <location>
        <begin position="1"/>
        <end position="19"/>
    </location>
</feature>
<organism evidence="2 3">
    <name type="scientific">Phocaeicola coprophilus DSM 18228 = JCM 13818</name>
    <dbReference type="NCBI Taxonomy" id="547042"/>
    <lineage>
        <taxon>Bacteria</taxon>
        <taxon>Pseudomonadati</taxon>
        <taxon>Bacteroidota</taxon>
        <taxon>Bacteroidia</taxon>
        <taxon>Bacteroidales</taxon>
        <taxon>Bacteroidaceae</taxon>
        <taxon>Phocaeicola</taxon>
    </lineage>
</organism>
<gene>
    <name evidence="2" type="ORF">BACCOPRO_03184</name>
</gene>
<comment type="caution">
    <text evidence="2">The sequence shown here is derived from an EMBL/GenBank/DDBJ whole genome shotgun (WGS) entry which is preliminary data.</text>
</comment>
<reference evidence="2 3" key="1">
    <citation type="submission" date="2008-12" db="EMBL/GenBank/DDBJ databases">
        <authorList>
            <person name="Fulton L."/>
            <person name="Clifton S."/>
            <person name="Fulton B."/>
            <person name="Xu J."/>
            <person name="Minx P."/>
            <person name="Pepin K.H."/>
            <person name="Johnson M."/>
            <person name="Bhonagiri V."/>
            <person name="Nash W.E."/>
            <person name="Mardis E.R."/>
            <person name="Wilson R.K."/>
        </authorList>
    </citation>
    <scope>NUCLEOTIDE SEQUENCE [LARGE SCALE GENOMIC DNA]</scope>
    <source>
        <strain evidence="2 3">DSM 18228</strain>
    </source>
</reference>